<keyword evidence="1" id="KW-0472">Membrane</keyword>
<organism evidence="2 3">
    <name type="scientific">Sanghuangporus baumii</name>
    <name type="common">Phellinus baumii</name>
    <dbReference type="NCBI Taxonomy" id="108892"/>
    <lineage>
        <taxon>Eukaryota</taxon>
        <taxon>Fungi</taxon>
        <taxon>Dikarya</taxon>
        <taxon>Basidiomycota</taxon>
        <taxon>Agaricomycotina</taxon>
        <taxon>Agaricomycetes</taxon>
        <taxon>Hymenochaetales</taxon>
        <taxon>Hymenochaetaceae</taxon>
        <taxon>Sanghuangporus</taxon>
    </lineage>
</organism>
<dbReference type="AlphaFoldDB" id="A0A9Q5HYA3"/>
<gene>
    <name evidence="2" type="ORF">A7U60_g4775</name>
</gene>
<feature type="transmembrane region" description="Helical" evidence="1">
    <location>
        <begin position="50"/>
        <end position="72"/>
    </location>
</feature>
<proteinExistence type="predicted"/>
<reference evidence="2" key="1">
    <citation type="submission" date="2016-06" db="EMBL/GenBank/DDBJ databases">
        <title>Draft Genome sequence of the fungus Inonotus baumii.</title>
        <authorList>
            <person name="Zhu H."/>
            <person name="Lin W."/>
        </authorList>
    </citation>
    <scope>NUCLEOTIDE SEQUENCE</scope>
    <source>
        <strain evidence="2">821</strain>
    </source>
</reference>
<evidence type="ECO:0000256" key="1">
    <source>
        <dbReference type="SAM" id="Phobius"/>
    </source>
</evidence>
<comment type="caution">
    <text evidence="2">The sequence shown here is derived from an EMBL/GenBank/DDBJ whole genome shotgun (WGS) entry which is preliminary data.</text>
</comment>
<evidence type="ECO:0000313" key="2">
    <source>
        <dbReference type="EMBL" id="OCB88146.1"/>
    </source>
</evidence>
<keyword evidence="1" id="KW-0812">Transmembrane</keyword>
<accession>A0A9Q5HYA3</accession>
<keyword evidence="3" id="KW-1185">Reference proteome</keyword>
<keyword evidence="1" id="KW-1133">Transmembrane helix</keyword>
<sequence length="103" mass="10557">MTTGMLASTGAAAASLVVLEDQEGLATTYAEVVVAVNLDAATESEPFSAPAIYVGLFGGVLVGLRSIALTCIPSSAFERKAMSAWKSSQFEVISEEDILSPGA</sequence>
<name>A0A9Q5HYA3_SANBA</name>
<dbReference type="Proteomes" id="UP000757232">
    <property type="component" value="Unassembled WGS sequence"/>
</dbReference>
<dbReference type="EMBL" id="LNZH02000184">
    <property type="protein sequence ID" value="OCB88146.1"/>
    <property type="molecule type" value="Genomic_DNA"/>
</dbReference>
<protein>
    <submittedName>
        <fullName evidence="2">Uncharacterized protein</fullName>
    </submittedName>
</protein>
<evidence type="ECO:0000313" key="3">
    <source>
        <dbReference type="Proteomes" id="UP000757232"/>
    </source>
</evidence>